<dbReference type="AlphaFoldDB" id="A0A0M9GLP6"/>
<dbReference type="SUPFAM" id="SSF46785">
    <property type="entry name" value="Winged helix' DNA-binding domain"/>
    <property type="match status" value="1"/>
</dbReference>
<dbReference type="RefSeq" id="WP_053999652.1">
    <property type="nucleotide sequence ID" value="NZ_JXMU01000017.1"/>
</dbReference>
<feature type="domain" description="HTH lysR-type" evidence="5">
    <location>
        <begin position="2"/>
        <end position="59"/>
    </location>
</feature>
<dbReference type="Proteomes" id="UP000038011">
    <property type="component" value="Unassembled WGS sequence"/>
</dbReference>
<dbReference type="Pfam" id="PF00126">
    <property type="entry name" value="HTH_1"/>
    <property type="match status" value="1"/>
</dbReference>
<dbReference type="PANTHER" id="PTHR30537:SF5">
    <property type="entry name" value="HTH-TYPE TRANSCRIPTIONAL ACTIVATOR TTDR-RELATED"/>
    <property type="match status" value="1"/>
</dbReference>
<protein>
    <recommendedName>
        <fullName evidence="5">HTH lysR-type domain-containing protein</fullName>
    </recommendedName>
</protein>
<evidence type="ECO:0000256" key="2">
    <source>
        <dbReference type="ARBA" id="ARBA00023015"/>
    </source>
</evidence>
<dbReference type="InterPro" id="IPR036390">
    <property type="entry name" value="WH_DNA-bd_sf"/>
</dbReference>
<reference evidence="6 7" key="1">
    <citation type="submission" date="2015-01" db="EMBL/GenBank/DDBJ databases">
        <title>Ahrensia donghaiensis sp. nov., a novel dimethylsulphoniopropionate-cleavage bacterium isolated from seawater and emended descriptions of the genus Ahrensia and Ahrensia kielensis.</title>
        <authorList>
            <person name="Liu J."/>
        </authorList>
    </citation>
    <scope>NUCLEOTIDE SEQUENCE [LARGE SCALE GENOMIC DNA]</scope>
    <source>
        <strain evidence="6 7">LZD062</strain>
    </source>
</reference>
<name>A0A0M9GLP6_9HYPH</name>
<keyword evidence="3" id="KW-0238">DNA-binding</keyword>
<dbReference type="OrthoDB" id="9813056at2"/>
<evidence type="ECO:0000313" key="6">
    <source>
        <dbReference type="EMBL" id="KPB00767.1"/>
    </source>
</evidence>
<dbReference type="InterPro" id="IPR036388">
    <property type="entry name" value="WH-like_DNA-bd_sf"/>
</dbReference>
<accession>A0A0M9GLP6</accession>
<dbReference type="Gene3D" id="1.10.10.10">
    <property type="entry name" value="Winged helix-like DNA-binding domain superfamily/Winged helix DNA-binding domain"/>
    <property type="match status" value="1"/>
</dbReference>
<dbReference type="InterPro" id="IPR000847">
    <property type="entry name" value="LysR_HTH_N"/>
</dbReference>
<dbReference type="STRING" id="1514904.SU32_12200"/>
<comment type="similarity">
    <text evidence="1">Belongs to the LysR transcriptional regulatory family.</text>
</comment>
<dbReference type="GO" id="GO:0003700">
    <property type="term" value="F:DNA-binding transcription factor activity"/>
    <property type="evidence" value="ECO:0007669"/>
    <property type="project" value="InterPro"/>
</dbReference>
<evidence type="ECO:0000259" key="5">
    <source>
        <dbReference type="PROSITE" id="PS50931"/>
    </source>
</evidence>
<sequence>MVDLRSLETFAEVADCLSFSDAGRRLGVPASTVTTRVKSLETRYNVRLLDRSTRTVALTAEGQQFLLHCRRALNELSLASEAVGGAQEASGQVRISIPTAFPKMPFAKIVGEFRALYPDISVNVFVDDRPVSFIEEGVDLALRGRAPGGDSLIARHLTDTDIIFVGPAGRIDDEELPILRPVAKASGGINRQEGLATGSFELTLAFVKTGQARAYLPRTICEEAIKAGLLEEGEGPDGPQAPLPLFLVYHDKYHQTKRIQLFKDFLIGAFTKSNAQK</sequence>
<dbReference type="PANTHER" id="PTHR30537">
    <property type="entry name" value="HTH-TYPE TRANSCRIPTIONAL REGULATOR"/>
    <property type="match status" value="1"/>
</dbReference>
<dbReference type="InterPro" id="IPR005119">
    <property type="entry name" value="LysR_subst-bd"/>
</dbReference>
<organism evidence="6 7">
    <name type="scientific">Ahrensia marina</name>
    <dbReference type="NCBI Taxonomy" id="1514904"/>
    <lineage>
        <taxon>Bacteria</taxon>
        <taxon>Pseudomonadati</taxon>
        <taxon>Pseudomonadota</taxon>
        <taxon>Alphaproteobacteria</taxon>
        <taxon>Hyphomicrobiales</taxon>
        <taxon>Ahrensiaceae</taxon>
        <taxon>Ahrensia</taxon>
    </lineage>
</organism>
<dbReference type="PATRIC" id="fig|1514904.3.peg.1286"/>
<dbReference type="Gene3D" id="3.40.190.290">
    <property type="match status" value="2"/>
</dbReference>
<evidence type="ECO:0000256" key="3">
    <source>
        <dbReference type="ARBA" id="ARBA00023125"/>
    </source>
</evidence>
<dbReference type="GO" id="GO:0003677">
    <property type="term" value="F:DNA binding"/>
    <property type="evidence" value="ECO:0007669"/>
    <property type="project" value="UniProtKB-KW"/>
</dbReference>
<keyword evidence="2" id="KW-0805">Transcription regulation</keyword>
<dbReference type="PROSITE" id="PS50931">
    <property type="entry name" value="HTH_LYSR"/>
    <property type="match status" value="1"/>
</dbReference>
<dbReference type="Pfam" id="PF03466">
    <property type="entry name" value="LysR_substrate"/>
    <property type="match status" value="1"/>
</dbReference>
<dbReference type="SUPFAM" id="SSF53850">
    <property type="entry name" value="Periplasmic binding protein-like II"/>
    <property type="match status" value="1"/>
</dbReference>
<dbReference type="InterPro" id="IPR058163">
    <property type="entry name" value="LysR-type_TF_proteobact-type"/>
</dbReference>
<proteinExistence type="inferred from homology"/>
<dbReference type="EMBL" id="JXMU01000017">
    <property type="protein sequence ID" value="KPB00767.1"/>
    <property type="molecule type" value="Genomic_DNA"/>
</dbReference>
<keyword evidence="4" id="KW-0804">Transcription</keyword>
<gene>
    <name evidence="6" type="ORF">SU32_12200</name>
</gene>
<comment type="caution">
    <text evidence="6">The sequence shown here is derived from an EMBL/GenBank/DDBJ whole genome shotgun (WGS) entry which is preliminary data.</text>
</comment>
<evidence type="ECO:0000256" key="4">
    <source>
        <dbReference type="ARBA" id="ARBA00023163"/>
    </source>
</evidence>
<dbReference type="FunFam" id="1.10.10.10:FF:000001">
    <property type="entry name" value="LysR family transcriptional regulator"/>
    <property type="match status" value="1"/>
</dbReference>
<evidence type="ECO:0000313" key="7">
    <source>
        <dbReference type="Proteomes" id="UP000038011"/>
    </source>
</evidence>
<keyword evidence="7" id="KW-1185">Reference proteome</keyword>
<evidence type="ECO:0000256" key="1">
    <source>
        <dbReference type="ARBA" id="ARBA00009437"/>
    </source>
</evidence>